<dbReference type="AlphaFoldDB" id="A0AAE0W5H6"/>
<name>A0AAE0W5H6_9BIVA</name>
<evidence type="ECO:0000313" key="1">
    <source>
        <dbReference type="EMBL" id="KAK3600990.1"/>
    </source>
</evidence>
<dbReference type="Proteomes" id="UP001195483">
    <property type="component" value="Unassembled WGS sequence"/>
</dbReference>
<evidence type="ECO:0000313" key="2">
    <source>
        <dbReference type="Proteomes" id="UP001195483"/>
    </source>
</evidence>
<reference evidence="1" key="1">
    <citation type="journal article" date="2021" name="Genome Biol. Evol.">
        <title>A High-Quality Reference Genome for a Parasitic Bivalve with Doubly Uniparental Inheritance (Bivalvia: Unionida).</title>
        <authorList>
            <person name="Smith C.H."/>
        </authorList>
    </citation>
    <scope>NUCLEOTIDE SEQUENCE</scope>
    <source>
        <strain evidence="1">CHS0354</strain>
    </source>
</reference>
<comment type="caution">
    <text evidence="1">The sequence shown here is derived from an EMBL/GenBank/DDBJ whole genome shotgun (WGS) entry which is preliminary data.</text>
</comment>
<organism evidence="1 2">
    <name type="scientific">Potamilus streckersoni</name>
    <dbReference type="NCBI Taxonomy" id="2493646"/>
    <lineage>
        <taxon>Eukaryota</taxon>
        <taxon>Metazoa</taxon>
        <taxon>Spiralia</taxon>
        <taxon>Lophotrochozoa</taxon>
        <taxon>Mollusca</taxon>
        <taxon>Bivalvia</taxon>
        <taxon>Autobranchia</taxon>
        <taxon>Heteroconchia</taxon>
        <taxon>Palaeoheterodonta</taxon>
        <taxon>Unionida</taxon>
        <taxon>Unionoidea</taxon>
        <taxon>Unionidae</taxon>
        <taxon>Ambleminae</taxon>
        <taxon>Lampsilini</taxon>
        <taxon>Potamilus</taxon>
    </lineage>
</organism>
<sequence>MLIAHHCGIAYHKVDRNMLIAHHCGIAYHKVDRNMLIAHHCGIAYHKVDRNMLIAHHCGIAYHKVDRNMLIAHHCVPKVNLKNVELNRHSKPEEVVSFQSGPGIQVFSLEYVDSNQLSIPAEVIRALCG</sequence>
<dbReference type="EMBL" id="JAEAOA010000546">
    <property type="protein sequence ID" value="KAK3600990.1"/>
    <property type="molecule type" value="Genomic_DNA"/>
</dbReference>
<proteinExistence type="predicted"/>
<keyword evidence="2" id="KW-1185">Reference proteome</keyword>
<reference evidence="1" key="2">
    <citation type="journal article" date="2021" name="Genome Biol. Evol.">
        <title>Developing a high-quality reference genome for a parasitic bivalve with doubly uniparental inheritance (Bivalvia: Unionida).</title>
        <authorList>
            <person name="Smith C.H."/>
        </authorList>
    </citation>
    <scope>NUCLEOTIDE SEQUENCE</scope>
    <source>
        <strain evidence="1">CHS0354</strain>
        <tissue evidence="1">Mantle</tissue>
    </source>
</reference>
<reference evidence="1" key="3">
    <citation type="submission" date="2023-05" db="EMBL/GenBank/DDBJ databases">
        <authorList>
            <person name="Smith C.H."/>
        </authorList>
    </citation>
    <scope>NUCLEOTIDE SEQUENCE</scope>
    <source>
        <strain evidence="1">CHS0354</strain>
        <tissue evidence="1">Mantle</tissue>
    </source>
</reference>
<protein>
    <submittedName>
        <fullName evidence="1">Uncharacterized protein</fullName>
    </submittedName>
</protein>
<gene>
    <name evidence="1" type="ORF">CHS0354_008100</name>
</gene>
<accession>A0AAE0W5H6</accession>